<dbReference type="RefSeq" id="WP_106523406.1">
    <property type="nucleotide sequence ID" value="NZ_PYGD01000005.1"/>
</dbReference>
<reference evidence="2 3" key="1">
    <citation type="submission" date="2018-03" db="EMBL/GenBank/DDBJ databases">
        <title>Genomic Encyclopedia of Type Strains, Phase III (KMG-III): the genomes of soil and plant-associated and newly described type strains.</title>
        <authorList>
            <person name="Whitman W."/>
        </authorList>
    </citation>
    <scope>NUCLEOTIDE SEQUENCE [LARGE SCALE GENOMIC DNA]</scope>
    <source>
        <strain evidence="2 3">CGMCC 1.12700</strain>
    </source>
</reference>
<accession>A0A2P8D2Q6</accession>
<feature type="chain" id="PRO_5015108979" evidence="1">
    <location>
        <begin position="24"/>
        <end position="258"/>
    </location>
</feature>
<keyword evidence="1" id="KW-0732">Signal</keyword>
<protein>
    <submittedName>
        <fullName evidence="2">Uncharacterized protein</fullName>
    </submittedName>
</protein>
<name>A0A2P8D2Q6_9BACT</name>
<feature type="signal peptide" evidence="1">
    <location>
        <begin position="1"/>
        <end position="23"/>
    </location>
</feature>
<dbReference type="OrthoDB" id="877719at2"/>
<keyword evidence="3" id="KW-1185">Reference proteome</keyword>
<proteinExistence type="predicted"/>
<sequence length="258" mass="30017">MRRILLPLFAFLLLQALPGTSCAQKGYSLAKEEKELTQIFMSIVNGAYENTDTADYYRAAFNNRMKAMFTKHPESFRYPFKTLVDSQVCWVLTSADGRLRIYSWDTWTGGSMHFYKNVFQYKTAKGIRTFVQDFGDEDPGGYYAHLFTVKAAQQTYYLALSNSRLSNKDRTQNLEVFAITTDRLDDKARLIKTKTGLQHDIGFEYDFFTIEDTGHFYDALIRYDPVQQIITLPVVYEDGQVTKNTIRYKFTGKYFEKM</sequence>
<organism evidence="2 3">
    <name type="scientific">Taibaiella chishuiensis</name>
    <dbReference type="NCBI Taxonomy" id="1434707"/>
    <lineage>
        <taxon>Bacteria</taxon>
        <taxon>Pseudomonadati</taxon>
        <taxon>Bacteroidota</taxon>
        <taxon>Chitinophagia</taxon>
        <taxon>Chitinophagales</taxon>
        <taxon>Chitinophagaceae</taxon>
        <taxon>Taibaiella</taxon>
    </lineage>
</organism>
<dbReference type="EMBL" id="PYGD01000005">
    <property type="protein sequence ID" value="PSK91508.1"/>
    <property type="molecule type" value="Genomic_DNA"/>
</dbReference>
<evidence type="ECO:0000313" key="2">
    <source>
        <dbReference type="EMBL" id="PSK91508.1"/>
    </source>
</evidence>
<evidence type="ECO:0000256" key="1">
    <source>
        <dbReference type="SAM" id="SignalP"/>
    </source>
</evidence>
<gene>
    <name evidence="2" type="ORF">B0I18_10591</name>
</gene>
<comment type="caution">
    <text evidence="2">The sequence shown here is derived from an EMBL/GenBank/DDBJ whole genome shotgun (WGS) entry which is preliminary data.</text>
</comment>
<dbReference type="Proteomes" id="UP000240572">
    <property type="component" value="Unassembled WGS sequence"/>
</dbReference>
<evidence type="ECO:0000313" key="3">
    <source>
        <dbReference type="Proteomes" id="UP000240572"/>
    </source>
</evidence>
<dbReference type="AlphaFoldDB" id="A0A2P8D2Q6"/>